<dbReference type="SUPFAM" id="SSF46785">
    <property type="entry name" value="Winged helix' DNA-binding domain"/>
    <property type="match status" value="1"/>
</dbReference>
<keyword evidence="7" id="KW-1185">Reference proteome</keyword>
<dbReference type="InterPro" id="IPR036390">
    <property type="entry name" value="WH_DNA-bd_sf"/>
</dbReference>
<dbReference type="PROSITE" id="PS50931">
    <property type="entry name" value="HTH_LYSR"/>
    <property type="match status" value="1"/>
</dbReference>
<evidence type="ECO:0000256" key="3">
    <source>
        <dbReference type="ARBA" id="ARBA00023125"/>
    </source>
</evidence>
<dbReference type="PANTHER" id="PTHR30346">
    <property type="entry name" value="TRANSCRIPTIONAL DUAL REGULATOR HCAR-RELATED"/>
    <property type="match status" value="1"/>
</dbReference>
<keyword evidence="2" id="KW-0805">Transcription regulation</keyword>
<dbReference type="Proteomes" id="UP000503011">
    <property type="component" value="Chromosome"/>
</dbReference>
<dbReference type="Gene3D" id="1.10.10.10">
    <property type="entry name" value="Winged helix-like DNA-binding domain superfamily/Winged helix DNA-binding domain"/>
    <property type="match status" value="1"/>
</dbReference>
<evidence type="ECO:0000256" key="1">
    <source>
        <dbReference type="ARBA" id="ARBA00009437"/>
    </source>
</evidence>
<dbReference type="RefSeq" id="WP_173152376.1">
    <property type="nucleotide sequence ID" value="NZ_AP022871.1"/>
</dbReference>
<dbReference type="Gene3D" id="3.40.190.10">
    <property type="entry name" value="Periplasmic binding protein-like II"/>
    <property type="match status" value="2"/>
</dbReference>
<evidence type="ECO:0000256" key="2">
    <source>
        <dbReference type="ARBA" id="ARBA00023015"/>
    </source>
</evidence>
<dbReference type="KEGG" id="psuu:Psuf_000120"/>
<evidence type="ECO:0000313" key="7">
    <source>
        <dbReference type="Proteomes" id="UP000503011"/>
    </source>
</evidence>
<dbReference type="Pfam" id="PF03466">
    <property type="entry name" value="LysR_substrate"/>
    <property type="match status" value="1"/>
</dbReference>
<keyword evidence="3" id="KW-0238">DNA-binding</keyword>
<dbReference type="AlphaFoldDB" id="A0A6F8Y9J3"/>
<dbReference type="GO" id="GO:0032993">
    <property type="term" value="C:protein-DNA complex"/>
    <property type="evidence" value="ECO:0007669"/>
    <property type="project" value="TreeGrafter"/>
</dbReference>
<keyword evidence="4" id="KW-0804">Transcription</keyword>
<dbReference type="GO" id="GO:0003700">
    <property type="term" value="F:DNA-binding transcription factor activity"/>
    <property type="evidence" value="ECO:0007669"/>
    <property type="project" value="InterPro"/>
</dbReference>
<reference evidence="6 7" key="2">
    <citation type="submission" date="2020-03" db="EMBL/GenBank/DDBJ databases">
        <authorList>
            <person name="Ichikawa N."/>
            <person name="Kimura A."/>
            <person name="Kitahashi Y."/>
            <person name="Uohara A."/>
        </authorList>
    </citation>
    <scope>NUCLEOTIDE SEQUENCE [LARGE SCALE GENOMIC DNA]</scope>
    <source>
        <strain evidence="6 7">NBRC 105367</strain>
    </source>
</reference>
<dbReference type="InterPro" id="IPR036388">
    <property type="entry name" value="WH-like_DNA-bd_sf"/>
</dbReference>
<dbReference type="PRINTS" id="PR00039">
    <property type="entry name" value="HTHLYSR"/>
</dbReference>
<comment type="similarity">
    <text evidence="1">Belongs to the LysR transcriptional regulatory family.</text>
</comment>
<evidence type="ECO:0000259" key="5">
    <source>
        <dbReference type="PROSITE" id="PS50931"/>
    </source>
</evidence>
<reference evidence="6 7" key="1">
    <citation type="submission" date="2020-03" db="EMBL/GenBank/DDBJ databases">
        <title>Whole genome shotgun sequence of Phytohabitans suffuscus NBRC 105367.</title>
        <authorList>
            <person name="Komaki H."/>
            <person name="Tamura T."/>
        </authorList>
    </citation>
    <scope>NUCLEOTIDE SEQUENCE [LARGE SCALE GENOMIC DNA]</scope>
    <source>
        <strain evidence="6 7">NBRC 105367</strain>
    </source>
</reference>
<gene>
    <name evidence="6" type="ORF">Psuf_000120</name>
</gene>
<sequence length="317" mass="34060">MIDTWTLRVLVEVADRGSFSAAGEALSMTQPAVSRQIGGLERRLGVPLFRRLPRGVRLTHAGGAAVELARDILTRMHALEARLYAFTSLTAGQLNVSAFPSANARLTPEAIRRFAAAHPGVAVSLVRPDAAGSLPAVRDGRIDVALVTSWELYADPSRAKHDPSVPSLNEEMLDGIDLVPLGDERLHVVLPADHPLARRKRVPLRQLRDERWIEGDFPDCLGPIPPIADALGGPPRIGFFCDDWNGKQALVAARAGVMLVPTLTQAVLRPDLVSRPTTPALPPRRLYAAAAAPPFRAPAATAMIAILSAVCRQPVDS</sequence>
<dbReference type="SUPFAM" id="SSF53850">
    <property type="entry name" value="Periplasmic binding protein-like II"/>
    <property type="match status" value="1"/>
</dbReference>
<dbReference type="InterPro" id="IPR000847">
    <property type="entry name" value="LysR_HTH_N"/>
</dbReference>
<dbReference type="FunFam" id="1.10.10.10:FF:000001">
    <property type="entry name" value="LysR family transcriptional regulator"/>
    <property type="match status" value="1"/>
</dbReference>
<feature type="domain" description="HTH lysR-type" evidence="5">
    <location>
        <begin position="7"/>
        <end position="59"/>
    </location>
</feature>
<dbReference type="InterPro" id="IPR005119">
    <property type="entry name" value="LysR_subst-bd"/>
</dbReference>
<dbReference type="Pfam" id="PF00126">
    <property type="entry name" value="HTH_1"/>
    <property type="match status" value="1"/>
</dbReference>
<dbReference type="PANTHER" id="PTHR30346:SF29">
    <property type="entry name" value="LYSR SUBSTRATE-BINDING"/>
    <property type="match status" value="1"/>
</dbReference>
<organism evidence="6 7">
    <name type="scientific">Phytohabitans suffuscus</name>
    <dbReference type="NCBI Taxonomy" id="624315"/>
    <lineage>
        <taxon>Bacteria</taxon>
        <taxon>Bacillati</taxon>
        <taxon>Actinomycetota</taxon>
        <taxon>Actinomycetes</taxon>
        <taxon>Micromonosporales</taxon>
        <taxon>Micromonosporaceae</taxon>
    </lineage>
</organism>
<evidence type="ECO:0000256" key="4">
    <source>
        <dbReference type="ARBA" id="ARBA00023163"/>
    </source>
</evidence>
<name>A0A6F8Y9J3_9ACTN</name>
<accession>A0A6F8Y9J3</accession>
<evidence type="ECO:0000313" key="6">
    <source>
        <dbReference type="EMBL" id="BCB82699.1"/>
    </source>
</evidence>
<proteinExistence type="inferred from homology"/>
<dbReference type="EMBL" id="AP022871">
    <property type="protein sequence ID" value="BCB82699.1"/>
    <property type="molecule type" value="Genomic_DNA"/>
</dbReference>
<dbReference type="GO" id="GO:0003677">
    <property type="term" value="F:DNA binding"/>
    <property type="evidence" value="ECO:0007669"/>
    <property type="project" value="UniProtKB-KW"/>
</dbReference>
<protein>
    <submittedName>
        <fullName evidence="6">LysR family transcriptional regulator</fullName>
    </submittedName>
</protein>